<dbReference type="AlphaFoldDB" id="A0A383A4E0"/>
<accession>A0A383A4E0</accession>
<sequence length="84" mass="9673">MTRTEAFSNYINKEFIKILILILIIEPKFTLLMINTKDVFQPPRQQAHCTRAIHIESDPAPDDRLHGGFGANLERFSCKPCRCV</sequence>
<protein>
    <submittedName>
        <fullName evidence="1">Uncharacterized protein</fullName>
    </submittedName>
</protein>
<name>A0A383A4E0_9ZZZZ</name>
<dbReference type="EMBL" id="UINC01188718">
    <property type="protein sequence ID" value="SVE02075.1"/>
    <property type="molecule type" value="Genomic_DNA"/>
</dbReference>
<organism evidence="1">
    <name type="scientific">marine metagenome</name>
    <dbReference type="NCBI Taxonomy" id="408172"/>
    <lineage>
        <taxon>unclassified sequences</taxon>
        <taxon>metagenomes</taxon>
        <taxon>ecological metagenomes</taxon>
    </lineage>
</organism>
<gene>
    <name evidence="1" type="ORF">METZ01_LOCUS454929</name>
</gene>
<reference evidence="1" key="1">
    <citation type="submission" date="2018-05" db="EMBL/GenBank/DDBJ databases">
        <authorList>
            <person name="Lanie J.A."/>
            <person name="Ng W.-L."/>
            <person name="Kazmierczak K.M."/>
            <person name="Andrzejewski T.M."/>
            <person name="Davidsen T.M."/>
            <person name="Wayne K.J."/>
            <person name="Tettelin H."/>
            <person name="Glass J.I."/>
            <person name="Rusch D."/>
            <person name="Podicherti R."/>
            <person name="Tsui H.-C.T."/>
            <person name="Winkler M.E."/>
        </authorList>
    </citation>
    <scope>NUCLEOTIDE SEQUENCE</scope>
</reference>
<proteinExistence type="predicted"/>
<evidence type="ECO:0000313" key="1">
    <source>
        <dbReference type="EMBL" id="SVE02075.1"/>
    </source>
</evidence>